<protein>
    <submittedName>
        <fullName evidence="2">Uncharacterized protein</fullName>
    </submittedName>
</protein>
<reference evidence="2" key="2">
    <citation type="submission" date="2002-01" db="EMBL/GenBank/DDBJ databases">
        <title>Oryza sativa nipponbare(GA3) genomic DNA, chromosome 8, BAC clone:OJ1465_C11.</title>
        <authorList>
            <person name="Sasaki T."/>
            <person name="Matsumoto T."/>
            <person name="Yamamoto K."/>
        </authorList>
    </citation>
    <scope>NUCLEOTIDE SEQUENCE</scope>
</reference>
<evidence type="ECO:0000313" key="2">
    <source>
        <dbReference type="EMBL" id="BAD09771.1"/>
    </source>
</evidence>
<dbReference type="Proteomes" id="UP000000763">
    <property type="component" value="Chromosome 8"/>
</dbReference>
<organism evidence="2 3">
    <name type="scientific">Oryza sativa subsp. japonica</name>
    <name type="common">Rice</name>
    <dbReference type="NCBI Taxonomy" id="39947"/>
    <lineage>
        <taxon>Eukaryota</taxon>
        <taxon>Viridiplantae</taxon>
        <taxon>Streptophyta</taxon>
        <taxon>Embryophyta</taxon>
        <taxon>Tracheophyta</taxon>
        <taxon>Spermatophyta</taxon>
        <taxon>Magnoliopsida</taxon>
        <taxon>Liliopsida</taxon>
        <taxon>Poales</taxon>
        <taxon>Poaceae</taxon>
        <taxon>BOP clade</taxon>
        <taxon>Oryzoideae</taxon>
        <taxon>Oryzeae</taxon>
        <taxon>Oryzinae</taxon>
        <taxon>Oryza</taxon>
        <taxon>Oryza sativa</taxon>
    </lineage>
</organism>
<dbReference type="EMBL" id="AP004135">
    <property type="protein sequence ID" value="BAD09190.1"/>
    <property type="molecule type" value="Genomic_DNA"/>
</dbReference>
<sequence length="155" mass="17199">MSMEDTDDVPQLLTDDDLDLVDRREKQTYQMLKNRSFAHTRAYDPELLRKTEWQQMNRRIQRTHHPVMLMRVAGNQLEMPPAGPKPYVIALEDLPSRVPAVPSGRCLMRCAGGTPTQQAQVACLQPPAGGARVPLAGTTVPRRTRDPGAGVAAKC</sequence>
<accession>Q6ZAZ8</accession>
<evidence type="ECO:0000313" key="1">
    <source>
        <dbReference type="EMBL" id="BAD09190.1"/>
    </source>
</evidence>
<reference evidence="3" key="3">
    <citation type="journal article" date="2005" name="Nature">
        <title>The map-based sequence of the rice genome.</title>
        <authorList>
            <consortium name="International rice genome sequencing project (IRGSP)"/>
            <person name="Matsumoto T."/>
            <person name="Wu J."/>
            <person name="Kanamori H."/>
            <person name="Katayose Y."/>
            <person name="Fujisawa M."/>
            <person name="Namiki N."/>
            <person name="Mizuno H."/>
            <person name="Yamamoto K."/>
            <person name="Antonio B.A."/>
            <person name="Baba T."/>
            <person name="Sakata K."/>
            <person name="Nagamura Y."/>
            <person name="Aoki H."/>
            <person name="Arikawa K."/>
            <person name="Arita K."/>
            <person name="Bito T."/>
            <person name="Chiden Y."/>
            <person name="Fujitsuka N."/>
            <person name="Fukunaka R."/>
            <person name="Hamada M."/>
            <person name="Harada C."/>
            <person name="Hayashi A."/>
            <person name="Hijishita S."/>
            <person name="Honda M."/>
            <person name="Hosokawa S."/>
            <person name="Ichikawa Y."/>
            <person name="Idonuma A."/>
            <person name="Iijima M."/>
            <person name="Ikeda M."/>
            <person name="Ikeno M."/>
            <person name="Ito K."/>
            <person name="Ito S."/>
            <person name="Ito T."/>
            <person name="Ito Y."/>
            <person name="Ito Y."/>
            <person name="Iwabuchi A."/>
            <person name="Kamiya K."/>
            <person name="Karasawa W."/>
            <person name="Kurita K."/>
            <person name="Katagiri S."/>
            <person name="Kikuta A."/>
            <person name="Kobayashi H."/>
            <person name="Kobayashi N."/>
            <person name="Machita K."/>
            <person name="Maehara T."/>
            <person name="Masukawa M."/>
            <person name="Mizubayashi T."/>
            <person name="Mukai Y."/>
            <person name="Nagasaki H."/>
            <person name="Nagata Y."/>
            <person name="Naito S."/>
            <person name="Nakashima M."/>
            <person name="Nakama Y."/>
            <person name="Nakamichi Y."/>
            <person name="Nakamura M."/>
            <person name="Meguro A."/>
            <person name="Negishi M."/>
            <person name="Ohta I."/>
            <person name="Ohta T."/>
            <person name="Okamoto M."/>
            <person name="Ono N."/>
            <person name="Saji S."/>
            <person name="Sakaguchi M."/>
            <person name="Sakai K."/>
            <person name="Shibata M."/>
            <person name="Shimokawa T."/>
            <person name="Song J."/>
            <person name="Takazaki Y."/>
            <person name="Terasawa K."/>
            <person name="Tsugane M."/>
            <person name="Tsuji K."/>
            <person name="Ueda S."/>
            <person name="Waki K."/>
            <person name="Yamagata H."/>
            <person name="Yamamoto M."/>
            <person name="Yamamoto S."/>
            <person name="Yamane H."/>
            <person name="Yoshiki S."/>
            <person name="Yoshihara R."/>
            <person name="Yukawa K."/>
            <person name="Zhong H."/>
            <person name="Yano M."/>
            <person name="Yuan Q."/>
            <person name="Ouyang S."/>
            <person name="Liu J."/>
            <person name="Jones K.M."/>
            <person name="Gansberger K."/>
            <person name="Moffat K."/>
            <person name="Hill J."/>
            <person name="Bera J."/>
            <person name="Fadrosh D."/>
            <person name="Jin S."/>
            <person name="Johri S."/>
            <person name="Kim M."/>
            <person name="Overton L."/>
            <person name="Reardon M."/>
            <person name="Tsitrin T."/>
            <person name="Vuong H."/>
            <person name="Weaver B."/>
            <person name="Ciecko A."/>
            <person name="Tallon L."/>
            <person name="Jackson J."/>
            <person name="Pai G."/>
            <person name="Aken S.V."/>
            <person name="Utterback T."/>
            <person name="Reidmuller S."/>
            <person name="Feldblyum T."/>
            <person name="Hsiao J."/>
            <person name="Zismann V."/>
            <person name="Iobst S."/>
            <person name="de Vazeille A.R."/>
            <person name="Buell C.R."/>
            <person name="Ying K."/>
            <person name="Li Y."/>
            <person name="Lu T."/>
            <person name="Huang Y."/>
            <person name="Zhao Q."/>
            <person name="Feng Q."/>
            <person name="Zhang L."/>
            <person name="Zhu J."/>
            <person name="Weng Q."/>
            <person name="Mu J."/>
            <person name="Lu Y."/>
            <person name="Fan D."/>
            <person name="Liu Y."/>
            <person name="Guan J."/>
            <person name="Zhang Y."/>
            <person name="Yu S."/>
            <person name="Liu X."/>
            <person name="Zhang Y."/>
            <person name="Hong G."/>
            <person name="Han B."/>
            <person name="Choisne N."/>
            <person name="Demange N."/>
            <person name="Orjeda G."/>
            <person name="Samain S."/>
            <person name="Cattolico L."/>
            <person name="Pelletier E."/>
            <person name="Couloux A."/>
            <person name="Segurens B."/>
            <person name="Wincker P."/>
            <person name="D'Hont A."/>
            <person name="Scarpelli C."/>
            <person name="Weissenbach J."/>
            <person name="Salanoubat M."/>
            <person name="Quetier F."/>
            <person name="Yu Y."/>
            <person name="Kim H.R."/>
            <person name="Rambo T."/>
            <person name="Currie J."/>
            <person name="Collura K."/>
            <person name="Luo M."/>
            <person name="Yang T."/>
            <person name="Ammiraju J.S.S."/>
            <person name="Engler F."/>
            <person name="Soderlund C."/>
            <person name="Wing R.A."/>
            <person name="Palmer L.E."/>
            <person name="de la Bastide M."/>
            <person name="Spiegel L."/>
            <person name="Nascimento L."/>
            <person name="Zutavern T."/>
            <person name="O'Shaughnessy A."/>
            <person name="Dike S."/>
            <person name="Dedhia N."/>
            <person name="Preston R."/>
            <person name="Balija V."/>
            <person name="McCombie W.R."/>
            <person name="Chow T."/>
            <person name="Chen H."/>
            <person name="Chung M."/>
            <person name="Chen C."/>
            <person name="Shaw J."/>
            <person name="Wu H."/>
            <person name="Hsiao K."/>
            <person name="Chao Y."/>
            <person name="Chu M."/>
            <person name="Cheng C."/>
            <person name="Hour A."/>
            <person name="Lee P."/>
            <person name="Lin S."/>
            <person name="Lin Y."/>
            <person name="Liou J."/>
            <person name="Liu S."/>
            <person name="Hsing Y."/>
            <person name="Raghuvanshi S."/>
            <person name="Mohanty A."/>
            <person name="Bharti A.K."/>
            <person name="Gaur A."/>
            <person name="Gupta V."/>
            <person name="Kumar D."/>
            <person name="Ravi V."/>
            <person name="Vij S."/>
            <person name="Kapur A."/>
            <person name="Khurana P."/>
            <person name="Khurana P."/>
            <person name="Khurana J.P."/>
            <person name="Tyagi A.K."/>
            <person name="Gaikwad K."/>
            <person name="Singh A."/>
            <person name="Dalal V."/>
            <person name="Srivastava S."/>
            <person name="Dixit A."/>
            <person name="Pal A.K."/>
            <person name="Ghazi I.A."/>
            <person name="Yadav M."/>
            <person name="Pandit A."/>
            <person name="Bhargava A."/>
            <person name="Sureshbabu K."/>
            <person name="Batra K."/>
            <person name="Sharma T.R."/>
            <person name="Mohapatra T."/>
            <person name="Singh N.K."/>
            <person name="Messing J."/>
            <person name="Nelson A.B."/>
            <person name="Fuks G."/>
            <person name="Kavchok S."/>
            <person name="Keizer G."/>
            <person name="Linton E."/>
            <person name="Llaca V."/>
            <person name="Song R."/>
            <person name="Tanyolac B."/>
            <person name="Young S."/>
            <person name="Ho-Il K."/>
            <person name="Hahn J.H."/>
            <person name="Sangsakoo G."/>
            <person name="Vanavichit A."/>
            <person name="de Mattos Luiz.A.T."/>
            <person name="Zimmer P.D."/>
            <person name="Malone G."/>
            <person name="Dellagostin O."/>
            <person name="de Oliveira A.C."/>
            <person name="Bevan M."/>
            <person name="Bancroft I."/>
            <person name="Minx P."/>
            <person name="Cordum H."/>
            <person name="Wilson R."/>
            <person name="Cheng Z."/>
            <person name="Jin W."/>
            <person name="Jiang J."/>
            <person name="Leong S.A."/>
            <person name="Iwama H."/>
            <person name="Gojobori T."/>
            <person name="Itoh T."/>
            <person name="Niimura Y."/>
            <person name="Fujii Y."/>
            <person name="Habara T."/>
            <person name="Sakai H."/>
            <person name="Sato Y."/>
            <person name="Wilson G."/>
            <person name="Kumar K."/>
            <person name="McCouch S."/>
            <person name="Juretic N."/>
            <person name="Hoen D."/>
            <person name="Wright S."/>
            <person name="Bruskiewich R."/>
            <person name="Bureau T."/>
            <person name="Miyao A."/>
            <person name="Hirochika H."/>
            <person name="Nishikawa T."/>
            <person name="Kadowaki K."/>
            <person name="Sugiura M."/>
            <person name="Burr B."/>
            <person name="Sasaki T."/>
        </authorList>
    </citation>
    <scope>NUCLEOTIDE SEQUENCE [LARGE SCALE GENOMIC DNA]</scope>
    <source>
        <strain evidence="3">cv. Nipponbare</strain>
    </source>
</reference>
<gene>
    <name evidence="1" type="ORF">OJ1132_G05.20</name>
    <name evidence="2" type="ORF">OJ1465_C11.14</name>
</gene>
<dbReference type="EMBL" id="AP004649">
    <property type="protein sequence ID" value="BAD09771.1"/>
    <property type="molecule type" value="Genomic_DNA"/>
</dbReference>
<reference evidence="1" key="1">
    <citation type="submission" date="2001-09" db="EMBL/GenBank/DDBJ databases">
        <title>Oryza sativa nipponbare(GA3) genomic DNA, chromosome 8, BAC clone:OJ1132_G05.</title>
        <authorList>
            <person name="Sasaki T."/>
            <person name="Matsumoto T."/>
            <person name="Yamamoto K."/>
        </authorList>
    </citation>
    <scope>NUCLEOTIDE SEQUENCE</scope>
</reference>
<proteinExistence type="predicted"/>
<evidence type="ECO:0000313" key="3">
    <source>
        <dbReference type="Proteomes" id="UP000000763"/>
    </source>
</evidence>
<reference evidence="3" key="4">
    <citation type="journal article" date="2008" name="Nucleic Acids Res.">
        <title>The rice annotation project database (RAP-DB): 2008 update.</title>
        <authorList>
            <consortium name="The rice annotation project (RAP)"/>
        </authorList>
    </citation>
    <scope>GENOME REANNOTATION</scope>
    <source>
        <strain evidence="3">cv. Nipponbare</strain>
    </source>
</reference>
<dbReference type="AlphaFoldDB" id="Q6ZAZ8"/>
<name>Q6ZAZ8_ORYSJ</name>